<evidence type="ECO:0000313" key="4">
    <source>
        <dbReference type="EMBL" id="TFY68777.1"/>
    </source>
</evidence>
<gene>
    <name evidence="4" type="ORF">EVG20_g3426</name>
</gene>
<evidence type="ECO:0008006" key="6">
    <source>
        <dbReference type="Google" id="ProtNLM"/>
    </source>
</evidence>
<dbReference type="Pfam" id="PF08699">
    <property type="entry name" value="ArgoL1"/>
    <property type="match status" value="1"/>
</dbReference>
<dbReference type="SMART" id="SM01163">
    <property type="entry name" value="DUF1785"/>
    <property type="match status" value="1"/>
</dbReference>
<feature type="compositionally biased region" description="Gly residues" evidence="1">
    <location>
        <begin position="12"/>
        <end position="71"/>
    </location>
</feature>
<dbReference type="InterPro" id="IPR003165">
    <property type="entry name" value="Piwi"/>
</dbReference>
<dbReference type="Pfam" id="PF02171">
    <property type="entry name" value="Piwi"/>
    <property type="match status" value="1"/>
</dbReference>
<dbReference type="Pfam" id="PF16486">
    <property type="entry name" value="ArgoN"/>
    <property type="match status" value="1"/>
</dbReference>
<dbReference type="InterPro" id="IPR045246">
    <property type="entry name" value="Piwi_ago-like"/>
</dbReference>
<evidence type="ECO:0000256" key="1">
    <source>
        <dbReference type="SAM" id="MobiDB-lite"/>
    </source>
</evidence>
<evidence type="ECO:0000313" key="5">
    <source>
        <dbReference type="Proteomes" id="UP000298327"/>
    </source>
</evidence>
<sequence length="980" mass="106683">MSNRGYDRGRGGRGGGGGSRGGSGRGSPAPGGGPRGGGGGGGYRGGGGGAGPRGGGGGFRGVGGGSRGGYNGPPVYNPGPARVDDARMKAADAMVQQLQRTNTGPERPVRPGFGTLGRAVVLRANFFAMDVSKDTYYEYDVEISPEPKSQKARVSRRILELFEQGVGSPYSAYIVHDGSKRLVAARKLPQPISGQVKYFEEGDANAQANPDNYTVTVKYLRDLPLDPLRKYLVGQRNNPSEEVDPLISALNLVMQKYAGQLGFRFGKGRHFFDDEEKRQIGPRLFAHMGFFASVRPVYGQLMVNVNVCMAAFHQPGNLADALRNFNMASLGADPRSLMAKVKVSTSHLGYKRVRTIKRVVPNKTARTQMFNCEEFGGMISVEDFFKRKHRITLRHADLPIIDIGGPSKSTYIPAELCTIQPGEPYFSKLSPTETSEMLRAANRKPAHNATLIVDRGLGKLGYTPGTPSVLGAFGVSVSNEMTVIPARELPPPSVDYRQGRLNVANGSWNILNVKFHAGGNLSGWKVMIVRDGGRDAFQGPNDPQLTGLLKAFAAKCGNSGMQVPPGPPQVIPTAQLPPPHQDPNRLRAIRLVEETMQTLVGGQKPSIIVVLLSQRDDFIYPAVKRLAAVKFGVHTQCMLLSNALKDANKQDQYLSNVALKVNTKLGGINHRIDKNAMLWLTRKPTMMVGIDVTHPGPSSAAGTPSIAAVVASVDNEFVQFPASLRLQKSKQEGIAELKEMMLERLVTFRKRSKVLPQRIFVFRDGVSEGQYDKVLNDELPQIFAAFKSIDPKNPKYRPTLSIVICGKRHHARSFATNEQNTDKSTNTKPGTVVDRGITAVFDFDFYLQAHMGLQGTVRSTHYVVIYDENGFDANTVQQGVHTASYLYARATKAVSLIPPAYYADIVCEQARYWLHGFLNQWDDSSSSGVPSTAGTGRRGAAGSQAARQARETGEQRIYEAAQKMWGAGLHNNLKDSMFYL</sequence>
<evidence type="ECO:0000259" key="2">
    <source>
        <dbReference type="PROSITE" id="PS50821"/>
    </source>
</evidence>
<dbReference type="Gene3D" id="3.40.50.2300">
    <property type="match status" value="1"/>
</dbReference>
<dbReference type="Proteomes" id="UP000298327">
    <property type="component" value="Unassembled WGS sequence"/>
</dbReference>
<dbReference type="CDD" id="cd02846">
    <property type="entry name" value="PAZ_argonaute_like"/>
    <property type="match status" value="1"/>
</dbReference>
<dbReference type="InterPro" id="IPR032474">
    <property type="entry name" value="Argonaute_N"/>
</dbReference>
<dbReference type="Gene3D" id="2.170.260.10">
    <property type="entry name" value="paz domain"/>
    <property type="match status" value="1"/>
</dbReference>
<dbReference type="PROSITE" id="PS50822">
    <property type="entry name" value="PIWI"/>
    <property type="match status" value="1"/>
</dbReference>
<dbReference type="SUPFAM" id="SSF53098">
    <property type="entry name" value="Ribonuclease H-like"/>
    <property type="match status" value="1"/>
</dbReference>
<dbReference type="AlphaFoldDB" id="A0A4Y9Z437"/>
<dbReference type="SMART" id="SM00950">
    <property type="entry name" value="Piwi"/>
    <property type="match status" value="1"/>
</dbReference>
<evidence type="ECO:0000259" key="3">
    <source>
        <dbReference type="PROSITE" id="PS50822"/>
    </source>
</evidence>
<dbReference type="SUPFAM" id="SSF101690">
    <property type="entry name" value="PAZ domain"/>
    <property type="match status" value="1"/>
</dbReference>
<dbReference type="InterPro" id="IPR032472">
    <property type="entry name" value="ArgoL2"/>
</dbReference>
<dbReference type="STRING" id="205917.A0A4Y9Z437"/>
<protein>
    <recommendedName>
        <fullName evidence="6">Piwi domain-containing protein</fullName>
    </recommendedName>
</protein>
<name>A0A4Y9Z437_9AGAM</name>
<feature type="region of interest" description="Disordered" evidence="1">
    <location>
        <begin position="1"/>
        <end position="81"/>
    </location>
</feature>
<dbReference type="InterPro" id="IPR014811">
    <property type="entry name" value="ArgoL1"/>
</dbReference>
<comment type="caution">
    <text evidence="4">The sequence shown here is derived from an EMBL/GenBank/DDBJ whole genome shotgun (WGS) entry which is preliminary data.</text>
</comment>
<dbReference type="PANTHER" id="PTHR22891">
    <property type="entry name" value="EUKARYOTIC TRANSLATION INITIATION FACTOR 2C"/>
    <property type="match status" value="1"/>
</dbReference>
<proteinExistence type="predicted"/>
<dbReference type="PROSITE" id="PS50821">
    <property type="entry name" value="PAZ"/>
    <property type="match status" value="1"/>
</dbReference>
<keyword evidence="5" id="KW-1185">Reference proteome</keyword>
<dbReference type="Pfam" id="PF16488">
    <property type="entry name" value="ArgoL2"/>
    <property type="match status" value="1"/>
</dbReference>
<dbReference type="CDD" id="cd04657">
    <property type="entry name" value="Piwi_ago-like"/>
    <property type="match status" value="1"/>
</dbReference>
<dbReference type="InterPro" id="IPR036085">
    <property type="entry name" value="PAZ_dom_sf"/>
</dbReference>
<feature type="domain" description="Piwi" evidence="3">
    <location>
        <begin position="607"/>
        <end position="915"/>
    </location>
</feature>
<dbReference type="GO" id="GO:0003723">
    <property type="term" value="F:RNA binding"/>
    <property type="evidence" value="ECO:0007669"/>
    <property type="project" value="InterPro"/>
</dbReference>
<reference evidence="4 5" key="1">
    <citation type="submission" date="2019-02" db="EMBL/GenBank/DDBJ databases">
        <title>Genome sequencing of the rare red list fungi Dentipellis fragilis.</title>
        <authorList>
            <person name="Buettner E."/>
            <person name="Kellner H."/>
        </authorList>
    </citation>
    <scope>NUCLEOTIDE SEQUENCE [LARGE SCALE GENOMIC DNA]</scope>
    <source>
        <strain evidence="4 5">DSM 105465</strain>
    </source>
</reference>
<dbReference type="EMBL" id="SEOQ01000153">
    <property type="protein sequence ID" value="TFY68777.1"/>
    <property type="molecule type" value="Genomic_DNA"/>
</dbReference>
<organism evidence="4 5">
    <name type="scientific">Dentipellis fragilis</name>
    <dbReference type="NCBI Taxonomy" id="205917"/>
    <lineage>
        <taxon>Eukaryota</taxon>
        <taxon>Fungi</taxon>
        <taxon>Dikarya</taxon>
        <taxon>Basidiomycota</taxon>
        <taxon>Agaricomycotina</taxon>
        <taxon>Agaricomycetes</taxon>
        <taxon>Russulales</taxon>
        <taxon>Hericiaceae</taxon>
        <taxon>Dentipellis</taxon>
    </lineage>
</organism>
<feature type="compositionally biased region" description="Basic and acidic residues" evidence="1">
    <location>
        <begin position="1"/>
        <end position="10"/>
    </location>
</feature>
<dbReference type="Pfam" id="PF02170">
    <property type="entry name" value="PAZ"/>
    <property type="match status" value="1"/>
</dbReference>
<dbReference type="InterPro" id="IPR003100">
    <property type="entry name" value="PAZ_dom"/>
</dbReference>
<feature type="domain" description="PAZ" evidence="2">
    <location>
        <begin position="317"/>
        <end position="421"/>
    </location>
</feature>
<dbReference type="OrthoDB" id="10252740at2759"/>
<feature type="compositionally biased region" description="Low complexity" evidence="1">
    <location>
        <begin position="931"/>
        <end position="947"/>
    </location>
</feature>
<dbReference type="InterPro" id="IPR012337">
    <property type="entry name" value="RNaseH-like_sf"/>
</dbReference>
<accession>A0A4Y9Z437</accession>
<dbReference type="Gene3D" id="3.30.420.10">
    <property type="entry name" value="Ribonuclease H-like superfamily/Ribonuclease H"/>
    <property type="match status" value="1"/>
</dbReference>
<dbReference type="InterPro" id="IPR036397">
    <property type="entry name" value="RNaseH_sf"/>
</dbReference>
<feature type="region of interest" description="Disordered" evidence="1">
    <location>
        <begin position="924"/>
        <end position="953"/>
    </location>
</feature>